<evidence type="ECO:0000313" key="2">
    <source>
        <dbReference type="Proteomes" id="UP000218263"/>
    </source>
</evidence>
<sequence>MILFFSRYFCTLVGFAIILLMLYKAFSNLDDFQPLTAIEYSVPAIIFIGIAYRSYPKAGREPNQARKRQLNS</sequence>
<name>A0A110B2T4_9SPHI</name>
<gene>
    <name evidence="1" type="ORF">MgSA37_02378</name>
</gene>
<keyword evidence="2" id="KW-1185">Reference proteome</keyword>
<accession>A0A110B2T4</accession>
<dbReference type="Proteomes" id="UP000218263">
    <property type="component" value="Chromosome"/>
</dbReference>
<protein>
    <submittedName>
        <fullName evidence="1">Uncharacterized protein</fullName>
    </submittedName>
</protein>
<dbReference type="KEGG" id="mgot:MgSA37_02378"/>
<organism evidence="1 2">
    <name type="scientific">Mucilaginibacter gotjawali</name>
    <dbReference type="NCBI Taxonomy" id="1550579"/>
    <lineage>
        <taxon>Bacteria</taxon>
        <taxon>Pseudomonadati</taxon>
        <taxon>Bacteroidota</taxon>
        <taxon>Sphingobacteriia</taxon>
        <taxon>Sphingobacteriales</taxon>
        <taxon>Sphingobacteriaceae</taxon>
        <taxon>Mucilaginibacter</taxon>
    </lineage>
</organism>
<dbReference type="EMBL" id="AP017313">
    <property type="protein sequence ID" value="BAU54206.1"/>
    <property type="molecule type" value="Genomic_DNA"/>
</dbReference>
<reference evidence="1 2" key="1">
    <citation type="submission" date="2015-12" db="EMBL/GenBank/DDBJ databases">
        <title>Genome sequence of Mucilaginibacter gotjawali.</title>
        <authorList>
            <person name="Lee J.S."/>
            <person name="Lee K.C."/>
            <person name="Kim K.K."/>
            <person name="Lee B.W."/>
        </authorList>
    </citation>
    <scope>NUCLEOTIDE SEQUENCE [LARGE SCALE GENOMIC DNA]</scope>
    <source>
        <strain evidence="1 2">SA3-7</strain>
    </source>
</reference>
<evidence type="ECO:0000313" key="1">
    <source>
        <dbReference type="EMBL" id="BAU54206.1"/>
    </source>
</evidence>
<dbReference type="RefSeq" id="WP_096352064.1">
    <property type="nucleotide sequence ID" value="NZ_AP017313.1"/>
</dbReference>
<dbReference type="AlphaFoldDB" id="A0A110B2T4"/>
<proteinExistence type="predicted"/>